<dbReference type="GO" id="GO:0006491">
    <property type="term" value="P:N-glycan processing"/>
    <property type="evidence" value="ECO:0007669"/>
    <property type="project" value="TreeGrafter"/>
</dbReference>
<evidence type="ECO:0000256" key="11">
    <source>
        <dbReference type="ARBA" id="ARBA00023180"/>
    </source>
</evidence>
<evidence type="ECO:0000256" key="5">
    <source>
        <dbReference type="ARBA" id="ARBA00022692"/>
    </source>
</evidence>
<evidence type="ECO:0000256" key="6">
    <source>
        <dbReference type="ARBA" id="ARBA00022968"/>
    </source>
</evidence>
<dbReference type="Gene3D" id="3.90.1480.20">
    <property type="entry name" value="Glycosyl transferase family 29"/>
    <property type="match status" value="1"/>
</dbReference>
<keyword evidence="11" id="KW-0325">Glycoprotein</keyword>
<evidence type="ECO:0000256" key="1">
    <source>
        <dbReference type="ARBA" id="ARBA00004323"/>
    </source>
</evidence>
<keyword evidence="3 14" id="KW-0328">Glycosyltransferase</keyword>
<dbReference type="PIRSF" id="PIRSF005557">
    <property type="entry name" value="Sialyl_trans"/>
    <property type="match status" value="1"/>
</dbReference>
<accession>A0A5A9NCD8</accession>
<gene>
    <name evidence="14" type="ORF">E1301_Tti022335</name>
</gene>
<keyword evidence="5" id="KW-0812">Transmembrane</keyword>
<evidence type="ECO:0000313" key="14">
    <source>
        <dbReference type="EMBL" id="KAA0706469.1"/>
    </source>
</evidence>
<organism evidence="14 15">
    <name type="scientific">Triplophysa tibetana</name>
    <dbReference type="NCBI Taxonomy" id="1572043"/>
    <lineage>
        <taxon>Eukaryota</taxon>
        <taxon>Metazoa</taxon>
        <taxon>Chordata</taxon>
        <taxon>Craniata</taxon>
        <taxon>Vertebrata</taxon>
        <taxon>Euteleostomi</taxon>
        <taxon>Actinopterygii</taxon>
        <taxon>Neopterygii</taxon>
        <taxon>Teleostei</taxon>
        <taxon>Ostariophysi</taxon>
        <taxon>Cypriniformes</taxon>
        <taxon>Nemacheilidae</taxon>
        <taxon>Triplophysa</taxon>
    </lineage>
</organism>
<evidence type="ECO:0000256" key="9">
    <source>
        <dbReference type="ARBA" id="ARBA00023136"/>
    </source>
</evidence>
<dbReference type="EMBL" id="SOYY01000020">
    <property type="protein sequence ID" value="KAA0706469.1"/>
    <property type="molecule type" value="Genomic_DNA"/>
</dbReference>
<dbReference type="InterPro" id="IPR001675">
    <property type="entry name" value="Glyco_trans_29"/>
</dbReference>
<evidence type="ECO:0000256" key="13">
    <source>
        <dbReference type="SAM" id="SignalP"/>
    </source>
</evidence>
<feature type="disulfide bond" evidence="12">
    <location>
        <begin position="95"/>
        <end position="291"/>
    </location>
</feature>
<evidence type="ECO:0000256" key="7">
    <source>
        <dbReference type="ARBA" id="ARBA00022989"/>
    </source>
</evidence>
<evidence type="ECO:0000256" key="8">
    <source>
        <dbReference type="ARBA" id="ARBA00023034"/>
    </source>
</evidence>
<evidence type="ECO:0000256" key="10">
    <source>
        <dbReference type="ARBA" id="ARBA00023157"/>
    </source>
</evidence>
<feature type="signal peptide" evidence="13">
    <location>
        <begin position="1"/>
        <end position="19"/>
    </location>
</feature>
<comment type="subcellular location">
    <subcellularLocation>
        <location evidence="1">Golgi apparatus membrane</location>
        <topology evidence="1">Single-pass type II membrane protein</topology>
    </subcellularLocation>
</comment>
<evidence type="ECO:0000256" key="4">
    <source>
        <dbReference type="ARBA" id="ARBA00022679"/>
    </source>
</evidence>
<dbReference type="GO" id="GO:0009311">
    <property type="term" value="P:oligosaccharide metabolic process"/>
    <property type="evidence" value="ECO:0007669"/>
    <property type="project" value="TreeGrafter"/>
</dbReference>
<keyword evidence="15" id="KW-1185">Reference proteome</keyword>
<proteinExistence type="inferred from homology"/>
<name>A0A5A9NCD8_9TELE</name>
<sequence length="353" mass="39513">MAVLVLRWIFSLLTVIVISQSVCLIYNTSYSHKSGIRLNLNCNATGSLFLTKHNTAVNEEIPYENAMELTHKIDEKLHNMFPEDLPWTSGSLGHCAVVGSGGILQNSSCGPEIDSADFVIRFNLAPINDSDVGVKTNLVTINPSQIEKKSSNKKRAYAHLPQLTSSSEVVLASLAVGEETAFTSLTASSLTGWGAERTSTYMFQNGSDLLVKHVSVYGNAHLILPAFVFPSHTRYAKKALEAIQPVRPQQPVVFSSTSYLRNLAQLWKSRGLKVRRLSTGFRFINVALELCEDVHVYGFWPFDIDPMQRQVPYHYYDNRTPSKHWHRMPEEFLHLLRLHSQGALTLHLKTCAA</sequence>
<keyword evidence="8" id="KW-0333">Golgi apparatus</keyword>
<evidence type="ECO:0000256" key="3">
    <source>
        <dbReference type="ARBA" id="ARBA00022676"/>
    </source>
</evidence>
<keyword evidence="10" id="KW-1015">Disulfide bond</keyword>
<dbReference type="GO" id="GO:0003828">
    <property type="term" value="F:alpha-N-acetylneuraminate alpha-2,8-sialyltransferase activity"/>
    <property type="evidence" value="ECO:0007669"/>
    <property type="project" value="TreeGrafter"/>
</dbReference>
<dbReference type="Pfam" id="PF00777">
    <property type="entry name" value="Glyco_transf_29"/>
    <property type="match status" value="2"/>
</dbReference>
<feature type="chain" id="PRO_5022950757" evidence="13">
    <location>
        <begin position="20"/>
        <end position="353"/>
    </location>
</feature>
<comment type="caution">
    <text evidence="14">The sequence shown here is derived from an EMBL/GenBank/DDBJ whole genome shotgun (WGS) entry which is preliminary data.</text>
</comment>
<dbReference type="PANTHER" id="PTHR11987:SF29">
    <property type="entry name" value="ALPHA-2,8-SIALYLTRANSFERASE 8F"/>
    <property type="match status" value="1"/>
</dbReference>
<keyword evidence="9" id="KW-0472">Membrane</keyword>
<dbReference type="InterPro" id="IPR038578">
    <property type="entry name" value="GT29-like_sf"/>
</dbReference>
<evidence type="ECO:0000256" key="2">
    <source>
        <dbReference type="ARBA" id="ARBA00006003"/>
    </source>
</evidence>
<keyword evidence="4 14" id="KW-0808">Transferase</keyword>
<protein>
    <submittedName>
        <fullName evidence="14">Alpha-2,8-sialyltransferase 8E</fullName>
    </submittedName>
</protein>
<dbReference type="GO" id="GO:0000139">
    <property type="term" value="C:Golgi membrane"/>
    <property type="evidence" value="ECO:0007669"/>
    <property type="project" value="UniProtKB-SubCell"/>
</dbReference>
<evidence type="ECO:0000313" key="15">
    <source>
        <dbReference type="Proteomes" id="UP000324632"/>
    </source>
</evidence>
<keyword evidence="6" id="KW-0735">Signal-anchor</keyword>
<dbReference type="InterPro" id="IPR050943">
    <property type="entry name" value="Glycosyltr_29_Sialyltrsf"/>
</dbReference>
<dbReference type="InterPro" id="IPR012163">
    <property type="entry name" value="Sialyl_trans"/>
</dbReference>
<comment type="similarity">
    <text evidence="2">Belongs to the glycosyltransferase 29 family.</text>
</comment>
<keyword evidence="7" id="KW-1133">Transmembrane helix</keyword>
<keyword evidence="13" id="KW-0732">Signal</keyword>
<dbReference type="Proteomes" id="UP000324632">
    <property type="component" value="Chromosome 20"/>
</dbReference>
<dbReference type="AlphaFoldDB" id="A0A5A9NCD8"/>
<evidence type="ECO:0000256" key="12">
    <source>
        <dbReference type="PIRSR" id="PIRSR005557-2"/>
    </source>
</evidence>
<reference evidence="14 15" key="1">
    <citation type="journal article" date="2019" name="Mol. Ecol. Resour.">
        <title>Chromosome-level genome assembly of Triplophysa tibetana, a fish adapted to the harsh high-altitude environment of the Tibetan Plateau.</title>
        <authorList>
            <person name="Yang X."/>
            <person name="Liu H."/>
            <person name="Ma Z."/>
            <person name="Zou Y."/>
            <person name="Zou M."/>
            <person name="Mao Y."/>
            <person name="Li X."/>
            <person name="Wang H."/>
            <person name="Chen T."/>
            <person name="Wang W."/>
            <person name="Yang R."/>
        </authorList>
    </citation>
    <scope>NUCLEOTIDE SEQUENCE [LARGE SCALE GENOMIC DNA]</scope>
    <source>
        <strain evidence="14">TTIB1903HZAU</strain>
        <tissue evidence="14">Muscle</tissue>
    </source>
</reference>
<dbReference type="PANTHER" id="PTHR11987">
    <property type="entry name" value="ALPHA-2,8-SIALYLTRANSFERASE"/>
    <property type="match status" value="1"/>
</dbReference>